<sequence>MDIEARVRETTRSRRSLVNQPIGVGVSSSASAMLAAEWAAREAVRRGCGVRLVHAYPAEALYDPLASSAGHARGEVAFDAARRHVCAPSAGHPQGWPVGDGAEYLRADGRKVVEEAVAAWRARYPGVPVEYVVDDRSAPTRSRTTASRPTV</sequence>
<dbReference type="Proteomes" id="UP000469185">
    <property type="component" value="Unassembled WGS sequence"/>
</dbReference>
<name>A0A6N9YUP5_9ACTN</name>
<protein>
    <submittedName>
        <fullName evidence="2">Universal stress protein</fullName>
    </submittedName>
</protein>
<accession>A0A6N9YUP5</accession>
<dbReference type="AlphaFoldDB" id="A0A6N9YUP5"/>
<organism evidence="2 3">
    <name type="scientific">Phytoactinopolyspora alkaliphila</name>
    <dbReference type="NCBI Taxonomy" id="1783498"/>
    <lineage>
        <taxon>Bacteria</taxon>
        <taxon>Bacillati</taxon>
        <taxon>Actinomycetota</taxon>
        <taxon>Actinomycetes</taxon>
        <taxon>Jiangellales</taxon>
        <taxon>Jiangellaceae</taxon>
        <taxon>Phytoactinopolyspora</taxon>
    </lineage>
</organism>
<evidence type="ECO:0000313" key="2">
    <source>
        <dbReference type="EMBL" id="NED98519.1"/>
    </source>
</evidence>
<evidence type="ECO:0000259" key="1">
    <source>
        <dbReference type="Pfam" id="PF00582"/>
    </source>
</evidence>
<dbReference type="EMBL" id="JAAGOB010000024">
    <property type="protein sequence ID" value="NED98519.1"/>
    <property type="molecule type" value="Genomic_DNA"/>
</dbReference>
<dbReference type="Pfam" id="PF00582">
    <property type="entry name" value="Usp"/>
    <property type="match status" value="1"/>
</dbReference>
<dbReference type="Gene3D" id="3.40.50.12370">
    <property type="match status" value="1"/>
</dbReference>
<keyword evidence="3" id="KW-1185">Reference proteome</keyword>
<proteinExistence type="predicted"/>
<comment type="caution">
    <text evidence="2">The sequence shown here is derived from an EMBL/GenBank/DDBJ whole genome shotgun (WGS) entry which is preliminary data.</text>
</comment>
<feature type="domain" description="UspA" evidence="1">
    <location>
        <begin position="20"/>
        <end position="114"/>
    </location>
</feature>
<gene>
    <name evidence="2" type="ORF">G1H11_24785</name>
</gene>
<dbReference type="SUPFAM" id="SSF52402">
    <property type="entry name" value="Adenine nucleotide alpha hydrolases-like"/>
    <property type="match status" value="1"/>
</dbReference>
<dbReference type="RefSeq" id="WP_163821375.1">
    <property type="nucleotide sequence ID" value="NZ_JAAGOB010000024.1"/>
</dbReference>
<dbReference type="InterPro" id="IPR006016">
    <property type="entry name" value="UspA"/>
</dbReference>
<evidence type="ECO:0000313" key="3">
    <source>
        <dbReference type="Proteomes" id="UP000469185"/>
    </source>
</evidence>
<reference evidence="2 3" key="1">
    <citation type="submission" date="2020-02" db="EMBL/GenBank/DDBJ databases">
        <authorList>
            <person name="Li X.-J."/>
            <person name="Feng X.-M."/>
        </authorList>
    </citation>
    <scope>NUCLEOTIDE SEQUENCE [LARGE SCALE GENOMIC DNA]</scope>
    <source>
        <strain evidence="2 3">CGMCC 4.7225</strain>
    </source>
</reference>